<protein>
    <recommendedName>
        <fullName evidence="4">Ubiquitin-like protease family profile domain-containing protein</fullName>
    </recommendedName>
</protein>
<evidence type="ECO:0000256" key="1">
    <source>
        <dbReference type="ARBA" id="ARBA00005234"/>
    </source>
</evidence>
<comment type="similarity">
    <text evidence="1">Belongs to the peptidase C48 family.</text>
</comment>
<organism evidence="5 6">
    <name type="scientific">Stylosanthes scabra</name>
    <dbReference type="NCBI Taxonomy" id="79078"/>
    <lineage>
        <taxon>Eukaryota</taxon>
        <taxon>Viridiplantae</taxon>
        <taxon>Streptophyta</taxon>
        <taxon>Embryophyta</taxon>
        <taxon>Tracheophyta</taxon>
        <taxon>Spermatophyta</taxon>
        <taxon>Magnoliopsida</taxon>
        <taxon>eudicotyledons</taxon>
        <taxon>Gunneridae</taxon>
        <taxon>Pentapetalae</taxon>
        <taxon>rosids</taxon>
        <taxon>fabids</taxon>
        <taxon>Fabales</taxon>
        <taxon>Fabaceae</taxon>
        <taxon>Papilionoideae</taxon>
        <taxon>50 kb inversion clade</taxon>
        <taxon>dalbergioids sensu lato</taxon>
        <taxon>Dalbergieae</taxon>
        <taxon>Pterocarpus clade</taxon>
        <taxon>Stylosanthes</taxon>
    </lineage>
</organism>
<dbReference type="InterPro" id="IPR038765">
    <property type="entry name" value="Papain-like_cys_pep_sf"/>
</dbReference>
<evidence type="ECO:0000256" key="2">
    <source>
        <dbReference type="ARBA" id="ARBA00022670"/>
    </source>
</evidence>
<evidence type="ECO:0000313" key="6">
    <source>
        <dbReference type="Proteomes" id="UP001341840"/>
    </source>
</evidence>
<reference evidence="5 6" key="1">
    <citation type="journal article" date="2023" name="Plants (Basel)">
        <title>Bridging the Gap: Combining Genomics and Transcriptomics Approaches to Understand Stylosanthes scabra, an Orphan Legume from the Brazilian Caatinga.</title>
        <authorList>
            <person name="Ferreira-Neto J.R.C."/>
            <person name="da Silva M.D."/>
            <person name="Binneck E."/>
            <person name="de Melo N.F."/>
            <person name="da Silva R.H."/>
            <person name="de Melo A.L.T.M."/>
            <person name="Pandolfi V."/>
            <person name="Bustamante F.O."/>
            <person name="Brasileiro-Vidal A.C."/>
            <person name="Benko-Iseppon A.M."/>
        </authorList>
    </citation>
    <scope>NUCLEOTIDE SEQUENCE [LARGE SCALE GENOMIC DNA]</scope>
    <source>
        <tissue evidence="5">Leaves</tissue>
    </source>
</reference>
<comment type="caution">
    <text evidence="5">The sequence shown here is derived from an EMBL/GenBank/DDBJ whole genome shotgun (WGS) entry which is preliminary data.</text>
</comment>
<name>A0ABU6U9N0_9FABA</name>
<dbReference type="EMBL" id="JASCZI010120938">
    <property type="protein sequence ID" value="MED6157922.1"/>
    <property type="molecule type" value="Genomic_DNA"/>
</dbReference>
<gene>
    <name evidence="5" type="ORF">PIB30_027975</name>
</gene>
<accession>A0ABU6U9N0</accession>
<evidence type="ECO:0000256" key="3">
    <source>
        <dbReference type="ARBA" id="ARBA00022801"/>
    </source>
</evidence>
<sequence>MIIISKHIGEYVESEVNESPPDPSIPSFDLHFDSPTVELQVDANKREYVESEVNDSPPDPSIPSFDLHFDSPTVELWVDVDKLYEWVMDELENEEETIASLHGKKNVFLKRTNVRTLRPRQQIDNLVVNYFGFLLNDSEKDRFKKDVFCLYSDPFLLDFYKDGELKIIKGEKNTAKDPKHFRYNPPNFDKLKLQGKKLVFLPFCFKEHWSLFAMDVPNNKFYILDSLHGHTVFPNIITYAEECGEIRKSLIWEMLFAPQNTEKLNILKKCEYYKVRGKRKPKGREALRTPEVTKPEARVLRERKPAASQMTPYATIGTKTLEKVIARQNRPKLQSRRGGKS</sequence>
<keyword evidence="2" id="KW-0645">Protease</keyword>
<evidence type="ECO:0000313" key="5">
    <source>
        <dbReference type="EMBL" id="MED6157922.1"/>
    </source>
</evidence>
<dbReference type="Proteomes" id="UP001341840">
    <property type="component" value="Unassembled WGS sequence"/>
</dbReference>
<proteinExistence type="inferred from homology"/>
<dbReference type="Pfam" id="PF02902">
    <property type="entry name" value="Peptidase_C48"/>
    <property type="match status" value="1"/>
</dbReference>
<dbReference type="InterPro" id="IPR003653">
    <property type="entry name" value="Peptidase_C48_C"/>
</dbReference>
<dbReference type="SUPFAM" id="SSF54001">
    <property type="entry name" value="Cysteine proteinases"/>
    <property type="match status" value="1"/>
</dbReference>
<keyword evidence="6" id="KW-1185">Reference proteome</keyword>
<dbReference type="Gene3D" id="3.40.395.10">
    <property type="entry name" value="Adenoviral Proteinase, Chain A"/>
    <property type="match status" value="1"/>
</dbReference>
<feature type="domain" description="Ubiquitin-like protease family profile" evidence="4">
    <location>
        <begin position="107"/>
        <end position="341"/>
    </location>
</feature>
<dbReference type="PROSITE" id="PS50600">
    <property type="entry name" value="ULP_PROTEASE"/>
    <property type="match status" value="1"/>
</dbReference>
<evidence type="ECO:0000259" key="4">
    <source>
        <dbReference type="PROSITE" id="PS50600"/>
    </source>
</evidence>
<keyword evidence="3" id="KW-0378">Hydrolase</keyword>